<dbReference type="InterPro" id="IPR010982">
    <property type="entry name" value="Lambda_DNA-bd_dom_sf"/>
</dbReference>
<evidence type="ECO:0000313" key="2">
    <source>
        <dbReference type="EMBL" id="KKB61162.1"/>
    </source>
</evidence>
<evidence type="ECO:0000259" key="1">
    <source>
        <dbReference type="PROSITE" id="PS50943"/>
    </source>
</evidence>
<comment type="caution">
    <text evidence="2">The sequence shown here is derived from an EMBL/GenBank/DDBJ whole genome shotgun (WGS) entry which is preliminary data.</text>
</comment>
<dbReference type="SUPFAM" id="SSF47413">
    <property type="entry name" value="lambda repressor-like DNA-binding domains"/>
    <property type="match status" value="1"/>
</dbReference>
<dbReference type="CDD" id="cd00093">
    <property type="entry name" value="HTH_XRE"/>
    <property type="match status" value="1"/>
</dbReference>
<accession>A0A0F5JV28</accession>
<dbReference type="EMBL" id="LAQU01000065">
    <property type="protein sequence ID" value="KKB61162.1"/>
    <property type="molecule type" value="Genomic_DNA"/>
</dbReference>
<name>A0A0F5JV28_9BURK</name>
<dbReference type="OrthoDB" id="9774690at2"/>
<dbReference type="RefSeq" id="WP_046154309.1">
    <property type="nucleotide sequence ID" value="NZ_CADFGU010000033.1"/>
</dbReference>
<reference evidence="2 3" key="1">
    <citation type="submission" date="2015-03" db="EMBL/GenBank/DDBJ databases">
        <title>Draft Genome Sequence of Burkholderia andropogonis type strain ICMP2807, isolated from Sorghum bicolor.</title>
        <authorList>
            <person name="Lopes-Santos L."/>
            <person name="Castro D.B."/>
            <person name="Ottoboni L.M."/>
            <person name="Park D."/>
            <person name="Weirc B.S."/>
            <person name="Destefano S.A."/>
        </authorList>
    </citation>
    <scope>NUCLEOTIDE SEQUENCE [LARGE SCALE GENOMIC DNA]</scope>
    <source>
        <strain evidence="2 3">ICMP2807</strain>
    </source>
</reference>
<dbReference type="PROSITE" id="PS50943">
    <property type="entry name" value="HTH_CROC1"/>
    <property type="match status" value="1"/>
</dbReference>
<feature type="domain" description="HTH cro/C1-type" evidence="1">
    <location>
        <begin position="11"/>
        <end position="39"/>
    </location>
</feature>
<evidence type="ECO:0000313" key="3">
    <source>
        <dbReference type="Proteomes" id="UP000033618"/>
    </source>
</evidence>
<dbReference type="AlphaFoldDB" id="A0A0F5JV28"/>
<dbReference type="Proteomes" id="UP000033618">
    <property type="component" value="Unassembled WGS sequence"/>
</dbReference>
<dbReference type="GO" id="GO:0003677">
    <property type="term" value="F:DNA binding"/>
    <property type="evidence" value="ECO:0007669"/>
    <property type="project" value="InterPro"/>
</dbReference>
<gene>
    <name evidence="2" type="ORF">WM40_24835</name>
</gene>
<proteinExistence type="predicted"/>
<protein>
    <recommendedName>
        <fullName evidence="1">HTH cro/C1-type domain-containing protein</fullName>
    </recommendedName>
</protein>
<dbReference type="InterPro" id="IPR001387">
    <property type="entry name" value="Cro/C1-type_HTH"/>
</dbReference>
<sequence length="66" mass="7857">MGTPTTQQEFLRNAMTQLDMTREQFAERIGTKKRTLDNWLLSTESAEYRSMPDMAWKFVREILENL</sequence>
<organism evidence="2 3">
    <name type="scientific">Robbsia andropogonis</name>
    <dbReference type="NCBI Taxonomy" id="28092"/>
    <lineage>
        <taxon>Bacteria</taxon>
        <taxon>Pseudomonadati</taxon>
        <taxon>Pseudomonadota</taxon>
        <taxon>Betaproteobacteria</taxon>
        <taxon>Burkholderiales</taxon>
        <taxon>Burkholderiaceae</taxon>
        <taxon>Robbsia</taxon>
    </lineage>
</organism>
<keyword evidence="3" id="KW-1185">Reference proteome</keyword>
<dbReference type="STRING" id="28092.WM40_24835"/>
<dbReference type="Gene3D" id="1.10.260.40">
    <property type="entry name" value="lambda repressor-like DNA-binding domains"/>
    <property type="match status" value="1"/>
</dbReference>
<dbReference type="PATRIC" id="fig|28092.6.peg.5860"/>